<reference evidence="2" key="1">
    <citation type="submission" date="2021-01" db="EMBL/GenBank/DDBJ databases">
        <authorList>
            <person name="Corre E."/>
            <person name="Pelletier E."/>
            <person name="Niang G."/>
            <person name="Scheremetjew M."/>
            <person name="Finn R."/>
            <person name="Kale V."/>
            <person name="Holt S."/>
            <person name="Cochrane G."/>
            <person name="Meng A."/>
            <person name="Brown T."/>
            <person name="Cohen L."/>
        </authorList>
    </citation>
    <scope>NUCLEOTIDE SEQUENCE</scope>
    <source>
        <strain evidence="2">CCMP645</strain>
    </source>
</reference>
<feature type="region of interest" description="Disordered" evidence="1">
    <location>
        <begin position="298"/>
        <end position="484"/>
    </location>
</feature>
<feature type="compositionally biased region" description="Polar residues" evidence="1">
    <location>
        <begin position="304"/>
        <end position="316"/>
    </location>
</feature>
<evidence type="ECO:0000313" key="2">
    <source>
        <dbReference type="EMBL" id="CAE0757184.1"/>
    </source>
</evidence>
<feature type="compositionally biased region" description="Low complexity" evidence="1">
    <location>
        <begin position="345"/>
        <end position="368"/>
    </location>
</feature>
<gene>
    <name evidence="2" type="ORF">PCAR00345_LOCUS9778</name>
</gene>
<feature type="region of interest" description="Disordered" evidence="1">
    <location>
        <begin position="225"/>
        <end position="261"/>
    </location>
</feature>
<organism evidence="2">
    <name type="scientific">Chrysotila carterae</name>
    <name type="common">Marine alga</name>
    <name type="synonym">Syracosphaera carterae</name>
    <dbReference type="NCBI Taxonomy" id="13221"/>
    <lineage>
        <taxon>Eukaryota</taxon>
        <taxon>Haptista</taxon>
        <taxon>Haptophyta</taxon>
        <taxon>Prymnesiophyceae</taxon>
        <taxon>Isochrysidales</taxon>
        <taxon>Isochrysidaceae</taxon>
        <taxon>Chrysotila</taxon>
    </lineage>
</organism>
<proteinExistence type="predicted"/>
<protein>
    <submittedName>
        <fullName evidence="2">Uncharacterized protein</fullName>
    </submittedName>
</protein>
<dbReference type="EMBL" id="HBIZ01015791">
    <property type="protein sequence ID" value="CAE0757184.1"/>
    <property type="molecule type" value="Transcribed_RNA"/>
</dbReference>
<sequence>MAALVAAMVPVGEQRLRGNPKGPMPRIDCSTALDEEQCLAALEGMREGDQMDDLLLSMDDLLDSAADRRELYRLVGVVDKARFSHPGSDLEFRFKCAAFADEPDTRGVVSVVLSATGQVASADVPAPASGPVYPAAAMAHTPDPPPKNSSDCQVEGFTSLISSAVAPVARLAATLSATAAAGPNAAPTVPPDTAESSHLSGAQDVFIGTHTSATDKVPNDILSEVTNSQAPSNPQSTARSDPAPSAPASAPAVFGPTPPRRVSLLFSSRGIGAARTSAQPLLSPPTRSLRAHRQLRAHTEGYEETTTVSLTPSSHTPARHTPKQRTPTSHVAATTIAPKRRRTARSSASMRGLFSDGSGDNGADNSGDSGDHHGGGGGGSVAPTPTKSASHMPARKKPAAHSRAEGLTHGKAHAHEAGDADAHDGTAARTAHEGVAGAPKRQRRATHDVASGDSDGGSGGGSGGGSAVHGGLATGTLVGRQVTF</sequence>
<accession>A0A7S4B7W7</accession>
<feature type="compositionally biased region" description="Low complexity" evidence="1">
    <location>
        <begin position="236"/>
        <end position="252"/>
    </location>
</feature>
<name>A0A7S4B7W7_CHRCT</name>
<evidence type="ECO:0000256" key="1">
    <source>
        <dbReference type="SAM" id="MobiDB-lite"/>
    </source>
</evidence>
<feature type="compositionally biased region" description="Polar residues" evidence="1">
    <location>
        <begin position="225"/>
        <end position="235"/>
    </location>
</feature>
<dbReference type="AlphaFoldDB" id="A0A7S4B7W7"/>
<feature type="compositionally biased region" description="Basic and acidic residues" evidence="1">
    <location>
        <begin position="402"/>
        <end position="432"/>
    </location>
</feature>
<feature type="compositionally biased region" description="Gly residues" evidence="1">
    <location>
        <begin position="454"/>
        <end position="468"/>
    </location>
</feature>